<gene>
    <name evidence="1" type="ORF">PYCCODRAFT_1191161</name>
</gene>
<evidence type="ECO:0000313" key="2">
    <source>
        <dbReference type="Proteomes" id="UP000193067"/>
    </source>
</evidence>
<accession>A0A1Y2I9L6</accession>
<keyword evidence="2" id="KW-1185">Reference proteome</keyword>
<reference evidence="1 2" key="1">
    <citation type="journal article" date="2015" name="Biotechnol. Biofuels">
        <title>Enhanced degradation of softwood versus hardwood by the white-rot fungus Pycnoporus coccineus.</title>
        <authorList>
            <person name="Couturier M."/>
            <person name="Navarro D."/>
            <person name="Chevret D."/>
            <person name="Henrissat B."/>
            <person name="Piumi F."/>
            <person name="Ruiz-Duenas F.J."/>
            <person name="Martinez A.T."/>
            <person name="Grigoriev I.V."/>
            <person name="Riley R."/>
            <person name="Lipzen A."/>
            <person name="Berrin J.G."/>
            <person name="Master E.R."/>
            <person name="Rosso M.N."/>
        </authorList>
    </citation>
    <scope>NUCLEOTIDE SEQUENCE [LARGE SCALE GENOMIC DNA]</scope>
    <source>
        <strain evidence="1 2">BRFM310</strain>
    </source>
</reference>
<evidence type="ECO:0000313" key="1">
    <source>
        <dbReference type="EMBL" id="OSC97152.1"/>
    </source>
</evidence>
<proteinExistence type="predicted"/>
<name>A0A1Y2I9L6_TRAC3</name>
<dbReference type="EMBL" id="KZ084156">
    <property type="protein sequence ID" value="OSC97152.1"/>
    <property type="molecule type" value="Genomic_DNA"/>
</dbReference>
<dbReference type="AlphaFoldDB" id="A0A1Y2I9L6"/>
<sequence length="227" mass="24815">MCTVVQARPPTMTRASHTRLRAAHQCLRACVFQSSRFPSLSDPSSVRKLHVPHSTPVAANRRACCRNSLNRSSQRHSRQPTGACTHASSRKSFTLLGAVSYLLRIERTSAEFSKPASPEHLAKSSKVCSLRGELLERNVLKRLQCCGFSICGGDSAKFVLASPHPAGEPEHRECALMCMCITTRRSQHPSPSTAIVRYAAVSARSHILTCFPAAAHSVGLVFLLLIR</sequence>
<dbReference type="Proteomes" id="UP000193067">
    <property type="component" value="Unassembled WGS sequence"/>
</dbReference>
<organism evidence="1 2">
    <name type="scientific">Trametes coccinea (strain BRFM310)</name>
    <name type="common">Pycnoporus coccineus</name>
    <dbReference type="NCBI Taxonomy" id="1353009"/>
    <lineage>
        <taxon>Eukaryota</taxon>
        <taxon>Fungi</taxon>
        <taxon>Dikarya</taxon>
        <taxon>Basidiomycota</taxon>
        <taxon>Agaricomycotina</taxon>
        <taxon>Agaricomycetes</taxon>
        <taxon>Polyporales</taxon>
        <taxon>Polyporaceae</taxon>
        <taxon>Trametes</taxon>
    </lineage>
</organism>
<protein>
    <submittedName>
        <fullName evidence="1">Uncharacterized protein</fullName>
    </submittedName>
</protein>